<sequence>MPQDYLASATNVQALIGLEQLRQWPENVRHRRTLTGFYLESLHTLGVDIAPLKIGSNEPNLWAIPLLVDNKREILSIAGRRGLPIATWFDRTPVHVNAATASRYDYRPGQCPQSEQMFSREIHLSTAPWVTLDLAERTIQLLKQHARLAY</sequence>
<dbReference type="Pfam" id="PF01041">
    <property type="entry name" value="DegT_DnrJ_EryC1"/>
    <property type="match status" value="1"/>
</dbReference>
<comment type="caution">
    <text evidence="1">The sequence shown here is derived from an EMBL/GenBank/DDBJ whole genome shotgun (WGS) entry which is preliminary data.</text>
</comment>
<dbReference type="Gene3D" id="3.90.1150.10">
    <property type="entry name" value="Aspartate Aminotransferase, domain 1"/>
    <property type="match status" value="1"/>
</dbReference>
<accession>X1LF83</accession>
<reference evidence="1" key="1">
    <citation type="journal article" date="2014" name="Front. Microbiol.">
        <title>High frequency of phylogenetically diverse reductive dehalogenase-homologous genes in deep subseafloor sedimentary metagenomes.</title>
        <authorList>
            <person name="Kawai M."/>
            <person name="Futagami T."/>
            <person name="Toyoda A."/>
            <person name="Takaki Y."/>
            <person name="Nishi S."/>
            <person name="Hori S."/>
            <person name="Arai W."/>
            <person name="Tsubouchi T."/>
            <person name="Morono Y."/>
            <person name="Uchiyama I."/>
            <person name="Ito T."/>
            <person name="Fujiyama A."/>
            <person name="Inagaki F."/>
            <person name="Takami H."/>
        </authorList>
    </citation>
    <scope>NUCLEOTIDE SEQUENCE</scope>
    <source>
        <strain evidence="1">Expedition CK06-06</strain>
    </source>
</reference>
<evidence type="ECO:0000313" key="1">
    <source>
        <dbReference type="EMBL" id="GAI17778.1"/>
    </source>
</evidence>
<dbReference type="EMBL" id="BARV01008285">
    <property type="protein sequence ID" value="GAI17778.1"/>
    <property type="molecule type" value="Genomic_DNA"/>
</dbReference>
<dbReference type="InterPro" id="IPR015424">
    <property type="entry name" value="PyrdxlP-dep_Trfase"/>
</dbReference>
<proteinExistence type="predicted"/>
<gene>
    <name evidence="1" type="ORF">S06H3_16710</name>
</gene>
<dbReference type="AlphaFoldDB" id="X1LF83"/>
<evidence type="ECO:0008006" key="2">
    <source>
        <dbReference type="Google" id="ProtNLM"/>
    </source>
</evidence>
<protein>
    <recommendedName>
        <fullName evidence="2">DegT/DnrJ/EryC1/StrS aminotransferase family protein</fullName>
    </recommendedName>
</protein>
<organism evidence="1">
    <name type="scientific">marine sediment metagenome</name>
    <dbReference type="NCBI Taxonomy" id="412755"/>
    <lineage>
        <taxon>unclassified sequences</taxon>
        <taxon>metagenomes</taxon>
        <taxon>ecological metagenomes</taxon>
    </lineage>
</organism>
<dbReference type="SUPFAM" id="SSF53383">
    <property type="entry name" value="PLP-dependent transferases"/>
    <property type="match status" value="1"/>
</dbReference>
<dbReference type="InterPro" id="IPR000653">
    <property type="entry name" value="DegT/StrS_aminotransferase"/>
</dbReference>
<dbReference type="InterPro" id="IPR015422">
    <property type="entry name" value="PyrdxlP-dep_Trfase_small"/>
</dbReference>
<name>X1LF83_9ZZZZ</name>